<dbReference type="Gene3D" id="3.40.50.2000">
    <property type="entry name" value="Glycogen Phosphorylase B"/>
    <property type="match status" value="2"/>
</dbReference>
<dbReference type="EC" id="2.4.1.15" evidence="11"/>
<keyword evidence="5" id="KW-0328">Glycosyltransferase</keyword>
<dbReference type="Gene3D" id="3.30.70.1020">
    <property type="entry name" value="Trehalose-6-phosphate phosphatase related protein, domain 2"/>
    <property type="match status" value="1"/>
</dbReference>
<dbReference type="CDD" id="cd01627">
    <property type="entry name" value="HAD_TPP"/>
    <property type="match status" value="1"/>
</dbReference>
<evidence type="ECO:0000256" key="4">
    <source>
        <dbReference type="ARBA" id="ARBA00011881"/>
    </source>
</evidence>
<dbReference type="GO" id="GO:0004805">
    <property type="term" value="F:trehalose-phosphatase activity"/>
    <property type="evidence" value="ECO:0007669"/>
    <property type="project" value="TreeGrafter"/>
</dbReference>
<dbReference type="NCBIfam" id="NF011071">
    <property type="entry name" value="PRK14501.1"/>
    <property type="match status" value="1"/>
</dbReference>
<dbReference type="Pfam" id="PF00982">
    <property type="entry name" value="Glyco_transf_20"/>
    <property type="match status" value="1"/>
</dbReference>
<dbReference type="CDD" id="cd03788">
    <property type="entry name" value="GT20_TPS"/>
    <property type="match status" value="1"/>
</dbReference>
<proteinExistence type="inferred from homology"/>
<accession>A0A7V5P0B5</accession>
<dbReference type="GO" id="GO:0005829">
    <property type="term" value="C:cytosol"/>
    <property type="evidence" value="ECO:0007669"/>
    <property type="project" value="TreeGrafter"/>
</dbReference>
<evidence type="ECO:0000256" key="2">
    <source>
        <dbReference type="ARBA" id="ARBA00006330"/>
    </source>
</evidence>
<dbReference type="Gene3D" id="3.40.50.1000">
    <property type="entry name" value="HAD superfamily/HAD-like"/>
    <property type="match status" value="1"/>
</dbReference>
<evidence type="ECO:0000256" key="11">
    <source>
        <dbReference type="NCBIfam" id="TIGR02400"/>
    </source>
</evidence>
<evidence type="ECO:0000256" key="10">
    <source>
        <dbReference type="ARBA" id="ARBA00060702"/>
    </source>
</evidence>
<comment type="catalytic activity">
    <reaction evidence="7">
        <text>D-glucose 6-phosphate + UDP-alpha-D-glucose = alpha,alpha-trehalose 6-phosphate + UDP + H(+)</text>
        <dbReference type="Rhea" id="RHEA:18889"/>
        <dbReference type="ChEBI" id="CHEBI:15378"/>
        <dbReference type="ChEBI" id="CHEBI:58223"/>
        <dbReference type="ChEBI" id="CHEBI:58429"/>
        <dbReference type="ChEBI" id="CHEBI:58885"/>
        <dbReference type="ChEBI" id="CHEBI:61548"/>
        <dbReference type="EC" id="2.4.1.15"/>
    </reaction>
</comment>
<comment type="catalytic activity">
    <reaction evidence="8">
        <text>ADP-alpha-D-glucose + sn-glycerol 3-phosphate = 2-O-(alpha-D-glucopyranosyl)-sn-glycerol 3-phosphate + ADP + H(+)</text>
        <dbReference type="Rhea" id="RHEA:12881"/>
        <dbReference type="ChEBI" id="CHEBI:15378"/>
        <dbReference type="ChEBI" id="CHEBI:57498"/>
        <dbReference type="ChEBI" id="CHEBI:57597"/>
        <dbReference type="ChEBI" id="CHEBI:87089"/>
        <dbReference type="ChEBI" id="CHEBI:456216"/>
        <dbReference type="EC" id="2.4.1.213"/>
    </reaction>
</comment>
<dbReference type="InterPro" id="IPR012766">
    <property type="entry name" value="Trehalose_OtsA"/>
</dbReference>
<name>A0A7V5P0B5_9BACT</name>
<comment type="pathway">
    <text evidence="1">Glycan biosynthesis; trehalose biosynthesis.</text>
</comment>
<dbReference type="PANTHER" id="PTHR10788">
    <property type="entry name" value="TREHALOSE-6-PHOSPHATE SYNTHASE"/>
    <property type="match status" value="1"/>
</dbReference>
<sequence>MAGRMIIVSNRLPVTVSKREGKLNFQPSAGGLATGLGSFYRETGGVWLGWPGISLESIRGREEEVEEKLAELSCKPVFLSQRQIENFYYGFSNKTLWPLFHYFLQYAVFDQKLWEAYRRVNRLFCEAVLEVADPDSTIWVHDYQLLLLPHLLRERLPRASIGFFLHIPFPSFEIFRVIPWRKELLEGMLGADLVGFHTYDYVRHFISSVRRLLGYDHQLGLITTATRVIRVDAFPMGIDYEKFARSAEKKEVKQEIRRIRRRIGERKVILSVDRLDYTKGIAQRLRAYDQLLEKYPEYKEKVVLILVAVPSRTRVEHYMLLKREVDELIGRINGRHGAFGWTPVWYLYRSLQFPTLAALYNLADVALVTPFRDGMNLIAKEYVASTPADKGVLVLSEMAGAASELGEAIIINPHNLNQMTEAMREALEMEPEEKRTRNNYMKYRLRRYDIHRWAQEFVQKLQEVKELQQEYVARQVTPGLLQKIKEDFLAAQSKIEFLDYDGTLVGFTTRPEAARPDAELLRIIEKLGQIPGNDVVIISGRDKDTLTRWFGELPVYLVAEHGIWVRAPGGDWEMIEPLSTDWKEAIRPIMENFADLTPGAFIEEKDYALVWHYRRADPELSSVRARELKEALYDVTQNLDLLVLEGNKVIEVKPINVNKGRTARYFLEKKDYEFILAVGDDWTDEDLFEAMPEEAYTIKVGFGVSRAKYQVESYREVRKILRYLVEENG</sequence>
<evidence type="ECO:0000256" key="3">
    <source>
        <dbReference type="ARBA" id="ARBA00008799"/>
    </source>
</evidence>
<dbReference type="GO" id="GO:0005992">
    <property type="term" value="P:trehalose biosynthetic process"/>
    <property type="evidence" value="ECO:0007669"/>
    <property type="project" value="UniProtKB-UniRule"/>
</dbReference>
<dbReference type="InterPro" id="IPR003337">
    <property type="entry name" value="Trehalose_PPase"/>
</dbReference>
<evidence type="ECO:0000313" key="12">
    <source>
        <dbReference type="EMBL" id="HHI97490.1"/>
    </source>
</evidence>
<dbReference type="InterPro" id="IPR023214">
    <property type="entry name" value="HAD_sf"/>
</dbReference>
<dbReference type="FunFam" id="3.40.50.2000:FF:000010">
    <property type="entry name" value="Alpha,alpha-trehalose-phosphate synthase"/>
    <property type="match status" value="1"/>
</dbReference>
<comment type="similarity">
    <text evidence="2">In the C-terminal section; belongs to the trehalose phosphatase family.</text>
</comment>
<evidence type="ECO:0000256" key="1">
    <source>
        <dbReference type="ARBA" id="ARBA00005199"/>
    </source>
</evidence>
<dbReference type="NCBIfam" id="TIGR01484">
    <property type="entry name" value="HAD-SF-IIB"/>
    <property type="match status" value="1"/>
</dbReference>
<dbReference type="PANTHER" id="PTHR10788:SF106">
    <property type="entry name" value="BCDNA.GH08860"/>
    <property type="match status" value="1"/>
</dbReference>
<dbReference type="InterPro" id="IPR006379">
    <property type="entry name" value="HAD-SF_hydro_IIB"/>
</dbReference>
<comment type="pathway">
    <text evidence="10">Glycan metabolism; glucosylglycerol biosynthesis.</text>
</comment>
<dbReference type="InterPro" id="IPR036412">
    <property type="entry name" value="HAD-like_sf"/>
</dbReference>
<dbReference type="Pfam" id="PF02358">
    <property type="entry name" value="Trehalose_PPase"/>
    <property type="match status" value="1"/>
</dbReference>
<dbReference type="EMBL" id="DROK01000187">
    <property type="protein sequence ID" value="HHI97490.1"/>
    <property type="molecule type" value="Genomic_DNA"/>
</dbReference>
<dbReference type="NCBIfam" id="TIGR00685">
    <property type="entry name" value="T6PP"/>
    <property type="match status" value="1"/>
</dbReference>
<gene>
    <name evidence="12" type="ORF">ENJ96_06525</name>
</gene>
<comment type="caution">
    <text evidence="12">The sequence shown here is derived from an EMBL/GenBank/DDBJ whole genome shotgun (WGS) entry which is preliminary data.</text>
</comment>
<evidence type="ECO:0000256" key="5">
    <source>
        <dbReference type="ARBA" id="ARBA00022676"/>
    </source>
</evidence>
<protein>
    <recommendedName>
        <fullName evidence="11">Alpha,alpha-trehalose-phosphate synthase</fullName>
        <ecNumber evidence="11">2.4.1.15</ecNumber>
    </recommendedName>
</protein>
<comment type="subunit">
    <text evidence="4">Homotetramer.</text>
</comment>
<evidence type="ECO:0000256" key="7">
    <source>
        <dbReference type="ARBA" id="ARBA00048039"/>
    </source>
</evidence>
<dbReference type="AlphaFoldDB" id="A0A7V5P0B5"/>
<evidence type="ECO:0000256" key="9">
    <source>
        <dbReference type="ARBA" id="ARBA00055920"/>
    </source>
</evidence>
<dbReference type="GO" id="GO:0033828">
    <property type="term" value="F:glucosylglycerol-phosphate synthase activity"/>
    <property type="evidence" value="ECO:0007669"/>
    <property type="project" value="UniProtKB-EC"/>
</dbReference>
<comment type="similarity">
    <text evidence="3">Belongs to the glycosyltransferase 20 family.</text>
</comment>
<evidence type="ECO:0000256" key="8">
    <source>
        <dbReference type="ARBA" id="ARBA00052754"/>
    </source>
</evidence>
<dbReference type="InterPro" id="IPR001830">
    <property type="entry name" value="Glyco_trans_20"/>
</dbReference>
<dbReference type="UniPathway" id="UPA00299"/>
<evidence type="ECO:0000256" key="6">
    <source>
        <dbReference type="ARBA" id="ARBA00022679"/>
    </source>
</evidence>
<dbReference type="SUPFAM" id="SSF56784">
    <property type="entry name" value="HAD-like"/>
    <property type="match status" value="1"/>
</dbReference>
<organism evidence="12">
    <name type="scientific">Thermodesulfatator atlanticus</name>
    <dbReference type="NCBI Taxonomy" id="501497"/>
    <lineage>
        <taxon>Bacteria</taxon>
        <taxon>Pseudomonadati</taxon>
        <taxon>Thermodesulfobacteriota</taxon>
        <taxon>Thermodesulfobacteria</taxon>
        <taxon>Thermodesulfobacteriales</taxon>
        <taxon>Thermodesulfatatoraceae</taxon>
        <taxon>Thermodesulfatator</taxon>
    </lineage>
</organism>
<dbReference type="Proteomes" id="UP000886101">
    <property type="component" value="Unassembled WGS sequence"/>
</dbReference>
<keyword evidence="6" id="KW-0808">Transferase</keyword>
<dbReference type="SUPFAM" id="SSF53756">
    <property type="entry name" value="UDP-Glycosyltransferase/glycogen phosphorylase"/>
    <property type="match status" value="1"/>
</dbReference>
<dbReference type="NCBIfam" id="TIGR02400">
    <property type="entry name" value="trehalose_OtsA"/>
    <property type="match status" value="1"/>
</dbReference>
<dbReference type="GO" id="GO:0003825">
    <property type="term" value="F:alpha,alpha-trehalose-phosphate synthase (UDP-forming) activity"/>
    <property type="evidence" value="ECO:0007669"/>
    <property type="project" value="UniProtKB-UniRule"/>
</dbReference>
<comment type="function">
    <text evidence="9">Involved in salt tolerance by producing GG-phosphate from ADP-glucose and glycerol-3-phosphate (G3P), an intermediate in the synthesis of the osmolyte glucosylglycerol (GG).</text>
</comment>
<reference evidence="12" key="1">
    <citation type="journal article" date="2020" name="mSystems">
        <title>Genome- and Community-Level Interaction Insights into Carbon Utilization and Element Cycling Functions of Hydrothermarchaeota in Hydrothermal Sediment.</title>
        <authorList>
            <person name="Zhou Z."/>
            <person name="Liu Y."/>
            <person name="Xu W."/>
            <person name="Pan J."/>
            <person name="Luo Z.H."/>
            <person name="Li M."/>
        </authorList>
    </citation>
    <scope>NUCLEOTIDE SEQUENCE [LARGE SCALE GENOMIC DNA]</scope>
    <source>
        <strain evidence="12">HyVt-533</strain>
    </source>
</reference>